<keyword evidence="2" id="KW-1185">Reference proteome</keyword>
<organism evidence="1 2">
    <name type="scientific">Lactuca saligna</name>
    <name type="common">Willowleaf lettuce</name>
    <dbReference type="NCBI Taxonomy" id="75948"/>
    <lineage>
        <taxon>Eukaryota</taxon>
        <taxon>Viridiplantae</taxon>
        <taxon>Streptophyta</taxon>
        <taxon>Embryophyta</taxon>
        <taxon>Tracheophyta</taxon>
        <taxon>Spermatophyta</taxon>
        <taxon>Magnoliopsida</taxon>
        <taxon>eudicotyledons</taxon>
        <taxon>Gunneridae</taxon>
        <taxon>Pentapetalae</taxon>
        <taxon>asterids</taxon>
        <taxon>campanulids</taxon>
        <taxon>Asterales</taxon>
        <taxon>Asteraceae</taxon>
        <taxon>Cichorioideae</taxon>
        <taxon>Cichorieae</taxon>
        <taxon>Lactucinae</taxon>
        <taxon>Lactuca</taxon>
    </lineage>
</organism>
<proteinExistence type="predicted"/>
<accession>A0AA35VFV6</accession>
<evidence type="ECO:0000313" key="1">
    <source>
        <dbReference type="EMBL" id="CAI9262132.1"/>
    </source>
</evidence>
<name>A0AA35VFV6_LACSI</name>
<reference evidence="1" key="1">
    <citation type="submission" date="2023-04" db="EMBL/GenBank/DDBJ databases">
        <authorList>
            <person name="Vijverberg K."/>
            <person name="Xiong W."/>
            <person name="Schranz E."/>
        </authorList>
    </citation>
    <scope>NUCLEOTIDE SEQUENCE</scope>
</reference>
<sequence>MKTELLIKDDKLVLVKGRNFKINQGLVKIVENKYAPNVEYISQLLNAKLKPLFSKLSLYKGVTDGKANSQQVGDRGSNINIVNPYQVLDIQKILELERKIVIGEQSMEKRLEGKTPVIPNVALSYGTVKIVSNTEVDPNDVETKRRLKLKR</sequence>
<protein>
    <submittedName>
        <fullName evidence="1">Uncharacterized protein</fullName>
    </submittedName>
</protein>
<evidence type="ECO:0000313" key="2">
    <source>
        <dbReference type="Proteomes" id="UP001177003"/>
    </source>
</evidence>
<gene>
    <name evidence="1" type="ORF">LSALG_LOCUS2885</name>
</gene>
<dbReference type="AlphaFoldDB" id="A0AA35VFV6"/>
<dbReference type="Proteomes" id="UP001177003">
    <property type="component" value="Chromosome 0"/>
</dbReference>
<dbReference type="EMBL" id="OX465086">
    <property type="protein sequence ID" value="CAI9262132.1"/>
    <property type="molecule type" value="Genomic_DNA"/>
</dbReference>